<keyword evidence="2" id="KW-0812">Transmembrane</keyword>
<evidence type="ECO:0000256" key="2">
    <source>
        <dbReference type="SAM" id="Phobius"/>
    </source>
</evidence>
<feature type="transmembrane region" description="Helical" evidence="2">
    <location>
        <begin position="173"/>
        <end position="199"/>
    </location>
</feature>
<proteinExistence type="predicted"/>
<feature type="region of interest" description="Disordered" evidence="1">
    <location>
        <begin position="243"/>
        <end position="264"/>
    </location>
</feature>
<feature type="transmembrane region" description="Helical" evidence="2">
    <location>
        <begin position="81"/>
        <end position="100"/>
    </location>
</feature>
<dbReference type="AlphaFoldDB" id="A0A9D2J1K2"/>
<reference evidence="3" key="1">
    <citation type="journal article" date="2021" name="PeerJ">
        <title>Extensive microbial diversity within the chicken gut microbiome revealed by metagenomics and culture.</title>
        <authorList>
            <person name="Gilroy R."/>
            <person name="Ravi A."/>
            <person name="Getino M."/>
            <person name="Pursley I."/>
            <person name="Horton D.L."/>
            <person name="Alikhan N.F."/>
            <person name="Baker D."/>
            <person name="Gharbi K."/>
            <person name="Hall N."/>
            <person name="Watson M."/>
            <person name="Adriaenssens E.M."/>
            <person name="Foster-Nyarko E."/>
            <person name="Jarju S."/>
            <person name="Secka A."/>
            <person name="Antonio M."/>
            <person name="Oren A."/>
            <person name="Chaudhuri R.R."/>
            <person name="La Ragione R."/>
            <person name="Hildebrand F."/>
            <person name="Pallen M.J."/>
        </authorList>
    </citation>
    <scope>NUCLEOTIDE SEQUENCE</scope>
    <source>
        <strain evidence="3">ChiHjej9B8-1298</strain>
    </source>
</reference>
<evidence type="ECO:0000256" key="1">
    <source>
        <dbReference type="SAM" id="MobiDB-lite"/>
    </source>
</evidence>
<protein>
    <submittedName>
        <fullName evidence="3">Uncharacterized protein</fullName>
    </submittedName>
</protein>
<sequence length="264" mass="28768">MKELLLSSTIPYWIVFGLVTAAGILAFMGMRKESISKLSIQLVTILALAGTILGLAIYAALGGNSIWWCTANDYGFFGRLIRVIPLIIFVGIQLVQVFVYKSFVGQYFQKELSIKGSFISLIVIVPASLLLYIILNMFGMEKGTRDVVFYVILGVALIGGIGWAMARNVKAIGMIYGVVFTAVTLVMIIGGLMSLLLLLTALVRLIFEVLLVVAAVVGTYFMLTKVMGPAMEVQSRTDLNGNVHDSVSQKNNANAQILSRRKDS</sequence>
<feature type="transmembrane region" description="Helical" evidence="2">
    <location>
        <begin position="147"/>
        <end position="166"/>
    </location>
</feature>
<gene>
    <name evidence="3" type="ORF">H9814_04900</name>
</gene>
<feature type="transmembrane region" description="Helical" evidence="2">
    <location>
        <begin position="205"/>
        <end position="223"/>
    </location>
</feature>
<keyword evidence="2" id="KW-1133">Transmembrane helix</keyword>
<dbReference type="EMBL" id="DXBX01000033">
    <property type="protein sequence ID" value="HIZ32872.1"/>
    <property type="molecule type" value="Genomic_DNA"/>
</dbReference>
<evidence type="ECO:0000313" key="4">
    <source>
        <dbReference type="Proteomes" id="UP000824028"/>
    </source>
</evidence>
<accession>A0A9D2J1K2</accession>
<comment type="caution">
    <text evidence="3">The sequence shown here is derived from an EMBL/GenBank/DDBJ whole genome shotgun (WGS) entry which is preliminary data.</text>
</comment>
<feature type="transmembrane region" description="Helical" evidence="2">
    <location>
        <begin position="12"/>
        <end position="30"/>
    </location>
</feature>
<keyword evidence="2" id="KW-0472">Membrane</keyword>
<evidence type="ECO:0000313" key="3">
    <source>
        <dbReference type="EMBL" id="HIZ32872.1"/>
    </source>
</evidence>
<reference evidence="3" key="2">
    <citation type="submission" date="2021-04" db="EMBL/GenBank/DDBJ databases">
        <authorList>
            <person name="Gilroy R."/>
        </authorList>
    </citation>
    <scope>NUCLEOTIDE SEQUENCE</scope>
    <source>
        <strain evidence="3">ChiHjej9B8-1298</strain>
    </source>
</reference>
<dbReference type="Proteomes" id="UP000824028">
    <property type="component" value="Unassembled WGS sequence"/>
</dbReference>
<name>A0A9D2J1K2_9BACE</name>
<feature type="compositionally biased region" description="Polar residues" evidence="1">
    <location>
        <begin position="243"/>
        <end position="257"/>
    </location>
</feature>
<feature type="transmembrane region" description="Helical" evidence="2">
    <location>
        <begin position="112"/>
        <end position="135"/>
    </location>
</feature>
<organism evidence="3 4">
    <name type="scientific">Candidatus Bacteroides merdigallinarum</name>
    <dbReference type="NCBI Taxonomy" id="2838473"/>
    <lineage>
        <taxon>Bacteria</taxon>
        <taxon>Pseudomonadati</taxon>
        <taxon>Bacteroidota</taxon>
        <taxon>Bacteroidia</taxon>
        <taxon>Bacteroidales</taxon>
        <taxon>Bacteroidaceae</taxon>
        <taxon>Bacteroides</taxon>
    </lineage>
</organism>
<feature type="transmembrane region" description="Helical" evidence="2">
    <location>
        <begin position="42"/>
        <end position="61"/>
    </location>
</feature>